<dbReference type="GO" id="GO:0016625">
    <property type="term" value="F:oxidoreductase activity, acting on the aldehyde or oxo group of donors, iron-sulfur protein as acceptor"/>
    <property type="evidence" value="ECO:0007669"/>
    <property type="project" value="InterPro"/>
</dbReference>
<gene>
    <name evidence="2" type="ORF">EF807_09010</name>
</gene>
<sequence length="100" mass="10822">MYGYMGKVLRVDLTGEKITEEPLDEEIAKQYIGGAGMAAKIIYDEVGPDVDPLSPENRLVFAVGPFQGTNIPWSGRHAIACRPPLTGIWAEGGDGGFREN</sequence>
<dbReference type="PANTHER" id="PTHR30038:SF0">
    <property type="entry name" value="TUNGSTEN-CONTAINING ALDEHYDE FERREDOXIN OXIDOREDUCTASE"/>
    <property type="match status" value="1"/>
</dbReference>
<proteinExistence type="predicted"/>
<dbReference type="PANTHER" id="PTHR30038">
    <property type="entry name" value="ALDEHYDE FERREDOXIN OXIDOREDUCTASE"/>
    <property type="match status" value="1"/>
</dbReference>
<feature type="domain" description="Aldehyde ferredoxin oxidoreductase N-terminal" evidence="1">
    <location>
        <begin position="4"/>
        <end position="100"/>
    </location>
</feature>
<evidence type="ECO:0000313" key="2">
    <source>
        <dbReference type="EMBL" id="RZN65904.1"/>
    </source>
</evidence>
<dbReference type="Pfam" id="PF02730">
    <property type="entry name" value="AFOR_N"/>
    <property type="match status" value="1"/>
</dbReference>
<dbReference type="InterPro" id="IPR036503">
    <property type="entry name" value="Ald_Fedxn_OxRdtase_N_sf"/>
</dbReference>
<dbReference type="AlphaFoldDB" id="A0A520KU81"/>
<accession>A0A520KU81</accession>
<reference evidence="2 3" key="1">
    <citation type="journal article" date="2019" name="Nat. Microbiol.">
        <title>Wide diversity of methane and short-chain alkane metabolisms in uncultured archaea.</title>
        <authorList>
            <person name="Borrel G."/>
            <person name="Adam P.S."/>
            <person name="McKay L.J."/>
            <person name="Chen L.X."/>
            <person name="Sierra-Garcia I.N."/>
            <person name="Sieber C.M."/>
            <person name="Letourneur Q."/>
            <person name="Ghozlane A."/>
            <person name="Andersen G.L."/>
            <person name="Li W.J."/>
            <person name="Hallam S.J."/>
            <person name="Muyzer G."/>
            <person name="de Oliveira V.M."/>
            <person name="Inskeep W.P."/>
            <person name="Banfield J.F."/>
            <person name="Gribaldo S."/>
        </authorList>
    </citation>
    <scope>NUCLEOTIDE SEQUENCE [LARGE SCALE GENOMIC DNA]</scope>
    <source>
        <strain evidence="2">NM1b</strain>
    </source>
</reference>
<dbReference type="InterPro" id="IPR051919">
    <property type="entry name" value="W-dependent_AOR"/>
</dbReference>
<dbReference type="GO" id="GO:0051536">
    <property type="term" value="F:iron-sulfur cluster binding"/>
    <property type="evidence" value="ECO:0007669"/>
    <property type="project" value="InterPro"/>
</dbReference>
<organism evidence="2 3">
    <name type="scientific">Candidatus Methanolliviera hydrocarbonicum</name>
    <dbReference type="NCBI Taxonomy" id="2491085"/>
    <lineage>
        <taxon>Archaea</taxon>
        <taxon>Methanobacteriati</taxon>
        <taxon>Methanobacteriota</taxon>
        <taxon>Candidatus Methanoliparia</taxon>
        <taxon>Candidatus Methanoliparales</taxon>
        <taxon>Candidatus Methanollivieraceae</taxon>
        <taxon>Candidatus Methanolliviera</taxon>
    </lineage>
</organism>
<dbReference type="Gene3D" id="3.60.9.10">
    <property type="entry name" value="Aldehyde ferredoxin oxidoreductase, N-terminal domain"/>
    <property type="match status" value="1"/>
</dbReference>
<dbReference type="InterPro" id="IPR013983">
    <property type="entry name" value="Ald_Fedxn_OxRdtase_N"/>
</dbReference>
<dbReference type="Proteomes" id="UP000320766">
    <property type="component" value="Unassembled WGS sequence"/>
</dbReference>
<comment type="caution">
    <text evidence="2">The sequence shown here is derived from an EMBL/GenBank/DDBJ whole genome shotgun (WGS) entry which is preliminary data.</text>
</comment>
<evidence type="ECO:0000313" key="3">
    <source>
        <dbReference type="Proteomes" id="UP000320766"/>
    </source>
</evidence>
<dbReference type="SUPFAM" id="SSF56228">
    <property type="entry name" value="Aldehyde ferredoxin oxidoreductase, N-terminal domain"/>
    <property type="match status" value="1"/>
</dbReference>
<dbReference type="EMBL" id="RXIL01000179">
    <property type="protein sequence ID" value="RZN65904.1"/>
    <property type="molecule type" value="Genomic_DNA"/>
</dbReference>
<name>A0A520KU81_9EURY</name>
<protein>
    <recommendedName>
        <fullName evidence="1">Aldehyde ferredoxin oxidoreductase N-terminal domain-containing protein</fullName>
    </recommendedName>
</protein>
<evidence type="ECO:0000259" key="1">
    <source>
        <dbReference type="SMART" id="SM00790"/>
    </source>
</evidence>
<dbReference type="SMART" id="SM00790">
    <property type="entry name" value="AFOR_N"/>
    <property type="match status" value="1"/>
</dbReference>